<feature type="compositionally biased region" description="Polar residues" evidence="1">
    <location>
        <begin position="139"/>
        <end position="150"/>
    </location>
</feature>
<dbReference type="KEGG" id="dpt:Deipr_1186"/>
<feature type="signal peptide" evidence="2">
    <location>
        <begin position="1"/>
        <end position="25"/>
    </location>
</feature>
<evidence type="ECO:0000256" key="2">
    <source>
        <dbReference type="SAM" id="SignalP"/>
    </source>
</evidence>
<dbReference type="Proteomes" id="UP000007718">
    <property type="component" value="Chromosome"/>
</dbReference>
<dbReference type="InterPro" id="IPR036378">
    <property type="entry name" value="FAS1_dom_sf"/>
</dbReference>
<organism evidence="4 5">
    <name type="scientific">Deinococcus proteolyticus (strain ATCC 35074 / DSM 20540 / JCM 6276 / NBRC 101906 / NCIMB 13154 / VKM Ac-1939 / CCM 2703 / MRP)</name>
    <dbReference type="NCBI Taxonomy" id="693977"/>
    <lineage>
        <taxon>Bacteria</taxon>
        <taxon>Thermotogati</taxon>
        <taxon>Deinococcota</taxon>
        <taxon>Deinococci</taxon>
        <taxon>Deinococcales</taxon>
        <taxon>Deinococcaceae</taxon>
        <taxon>Deinococcus</taxon>
    </lineage>
</organism>
<dbReference type="AlphaFoldDB" id="F0RNL1"/>
<dbReference type="HOGENOM" id="CLU_672172_0_0_0"/>
<feature type="chain" id="PRO_5003255443" evidence="2">
    <location>
        <begin position="26"/>
        <end position="409"/>
    </location>
</feature>
<proteinExistence type="predicted"/>
<gene>
    <name evidence="4" type="ordered locus">Deipr_1186</name>
</gene>
<feature type="compositionally biased region" description="Low complexity" evidence="1">
    <location>
        <begin position="388"/>
        <end position="409"/>
    </location>
</feature>
<dbReference type="Pfam" id="PF02469">
    <property type="entry name" value="Fasciclin"/>
    <property type="match status" value="1"/>
</dbReference>
<reference evidence="5" key="1">
    <citation type="submission" date="2011-02" db="EMBL/GenBank/DDBJ databases">
        <title>The complete sequence of chromosome of Deinococcus proteolyticus DSM 20540.</title>
        <authorList>
            <consortium name="US DOE Joint Genome Institute (JGI-PGF)"/>
            <person name="Lucas S."/>
            <person name="Copeland A."/>
            <person name="Lapidus A."/>
            <person name="Bruce D."/>
            <person name="Goodwin L."/>
            <person name="Pitluck S."/>
            <person name="Kyrpides N."/>
            <person name="Mavromatis K."/>
            <person name="Pagani I."/>
            <person name="Ivanova N."/>
            <person name="Ovchinnikova G."/>
            <person name="Zeytun A."/>
            <person name="Detter J.C."/>
            <person name="Han C."/>
            <person name="Land M."/>
            <person name="Hauser L."/>
            <person name="Markowitz V."/>
            <person name="Cheng J.-F."/>
            <person name="Hugenholtz P."/>
            <person name="Woyke T."/>
            <person name="Wu D."/>
            <person name="Pukall R."/>
            <person name="Steenblock K."/>
            <person name="Brambilla E."/>
            <person name="Klenk H.-P."/>
            <person name="Eisen J.A."/>
        </authorList>
    </citation>
    <scope>NUCLEOTIDE SEQUENCE [LARGE SCALE GENOMIC DNA]</scope>
    <source>
        <strain evidence="5">ATCC 35074 / DSM 20540 / JCM 6276 / NBRC 101906 / NCIMB 13154 / VKM Ac-1939 / CCM 2703 / MRP</strain>
    </source>
</reference>
<keyword evidence="5" id="KW-1185">Reference proteome</keyword>
<feature type="region of interest" description="Disordered" evidence="1">
    <location>
        <begin position="127"/>
        <end position="198"/>
    </location>
</feature>
<evidence type="ECO:0000313" key="4">
    <source>
        <dbReference type="EMBL" id="ADY26337.1"/>
    </source>
</evidence>
<dbReference type="eggNOG" id="COG2335">
    <property type="taxonomic scope" value="Bacteria"/>
</dbReference>
<feature type="domain" description="FAS1" evidence="3">
    <location>
        <begin position="262"/>
        <end position="335"/>
    </location>
</feature>
<dbReference type="STRING" id="693977.Deipr_1186"/>
<dbReference type="Gene3D" id="2.30.180.10">
    <property type="entry name" value="FAS1 domain"/>
    <property type="match status" value="1"/>
</dbReference>
<feature type="region of interest" description="Disordered" evidence="1">
    <location>
        <begin position="382"/>
        <end position="409"/>
    </location>
</feature>
<evidence type="ECO:0000259" key="3">
    <source>
        <dbReference type="PROSITE" id="PS50213"/>
    </source>
</evidence>
<feature type="region of interest" description="Disordered" evidence="1">
    <location>
        <begin position="239"/>
        <end position="258"/>
    </location>
</feature>
<reference evidence="4 5" key="2">
    <citation type="journal article" date="2012" name="Stand. Genomic Sci.">
        <title>Complete genome sequence of the orange-red pigmented, radioresistant Deinococcus proteolyticus type strain (MRP(T)).</title>
        <authorList>
            <person name="Copeland A."/>
            <person name="Zeytun A."/>
            <person name="Yassawong M."/>
            <person name="Nolan M."/>
            <person name="Lucas S."/>
            <person name="Hammon N."/>
            <person name="Deshpande S."/>
            <person name="Cheng J.F."/>
            <person name="Han C."/>
            <person name="Tapia R."/>
            <person name="Goodwin L.A."/>
            <person name="Pitluck S."/>
            <person name="Mavromatis K."/>
            <person name="Liolios K."/>
            <person name="Pagani I."/>
            <person name="Ivanova N."/>
            <person name="Mikhailova N."/>
            <person name="Pati A."/>
            <person name="Chen A."/>
            <person name="Palaniappan K."/>
            <person name="Land M."/>
            <person name="Hauser L."/>
            <person name="Jeffries C.D."/>
            <person name="Brambilla E.M."/>
            <person name="Rohde M."/>
            <person name="Sikorski J."/>
            <person name="Pukall R."/>
            <person name="Goker M."/>
            <person name="Detter J.C."/>
            <person name="Woyke T."/>
            <person name="Bristow J."/>
            <person name="Eisen J.A."/>
            <person name="Markowitz V."/>
            <person name="Hugenholtz P."/>
            <person name="Kyrpides N.C."/>
            <person name="Klenk H.P."/>
            <person name="Lapidus A."/>
        </authorList>
    </citation>
    <scope>NUCLEOTIDE SEQUENCE [LARGE SCALE GENOMIC DNA]</scope>
    <source>
        <strain evidence="5">ATCC 35074 / DSM 20540 / JCM 6276 / NBRC 101906 / NCIMB 13154 / VKM Ac-1939 / CCM 2703 / MRP</strain>
    </source>
</reference>
<dbReference type="PROSITE" id="PS50213">
    <property type="entry name" value="FAS1"/>
    <property type="match status" value="1"/>
</dbReference>
<evidence type="ECO:0000256" key="1">
    <source>
        <dbReference type="SAM" id="MobiDB-lite"/>
    </source>
</evidence>
<protein>
    <submittedName>
        <fullName evidence="4">Beta-Ig-H3/fasciclin</fullName>
    </submittedName>
</protein>
<evidence type="ECO:0000313" key="5">
    <source>
        <dbReference type="Proteomes" id="UP000007718"/>
    </source>
</evidence>
<dbReference type="EMBL" id="CP002536">
    <property type="protein sequence ID" value="ADY26337.1"/>
    <property type="molecule type" value="Genomic_DNA"/>
</dbReference>
<feature type="compositionally biased region" description="Polar residues" evidence="1">
    <location>
        <begin position="159"/>
        <end position="172"/>
    </location>
</feature>
<keyword evidence="2" id="KW-0732">Signal</keyword>
<name>F0RNL1_DEIPM</name>
<sequence>MKQRLFSTALMLSTLLGAAAAQSSASDSSVPSAQQSAASSASTAAPMLATSAASASASLPESALAVRRILESRGLLNTPAPARLPAPRGLTISDSLRALLPNAVWDQATTGATSAPVADSVTVDSSDLSAAQAEMDKSGTGSTAPESTAPLTDAAASGTVGSTTDASLSEGSTPDPAGPSVDMVGTTGTASDMTATPAVPDYGDSAAAAGVTGTASTGSAGTGTATTGAGTAVDSAAARQTTGNQGAGAPATAGQNSTQAQGETILSALQADGRFGTFLSLVKFAGLEEAILDDQYTLLVPTDEAFAALDPALVQAVKADPEVAGYVLGYHVVPGTQTPGQGTLTNVYSEALPADLKVTGKALTAGGSQAYALSSVIVPAELTGDGSQGQSPQGTQGTQGGQTVPGSPK</sequence>
<accession>F0RNL1</accession>
<dbReference type="SUPFAM" id="SSF82153">
    <property type="entry name" value="FAS1 domain"/>
    <property type="match status" value="1"/>
</dbReference>
<dbReference type="InterPro" id="IPR000782">
    <property type="entry name" value="FAS1_domain"/>
</dbReference>